<evidence type="ECO:0000256" key="3">
    <source>
        <dbReference type="ARBA" id="ARBA00022448"/>
    </source>
</evidence>
<evidence type="ECO:0000256" key="6">
    <source>
        <dbReference type="ARBA" id="ARBA00022989"/>
    </source>
</evidence>
<sequence length="412" mass="43013">MGWLIDLLPLSYTDAVVVIGAAILGLTSGVLGSFAVLRERSLVGDAIAHAALPGVCIAFLLTGAKDAGSLIVGAAFAGIAAAVLMVAIERTSRIRPDAAIGVVLSCFFSLGIVLLTYISSQNNANQAGLEKYLFGQAAGLLERDLVVMAALAGASLLFVAIGFRILKVALFDADFAGSLGLPVRVLDVAMTVLLVVAVVIGVRMVGAILMVAMLISPVVAARQLTHRLRTLLPLAGVIGAGIGIAGALLATGSELPTGPVVVVVGFCVALAAVLLSPGRGALWRARHVAAERRRAAFEGVLLEVETAMHAGPPPTVAELRLATGRPRAQLTRTLRRLERAGLLRRDGAEHRLRLTEAGAAAAHELEQRRDLWAAWLEHGASLELPDAREPDPRDVRASLGDDVADRLQELAT</sequence>
<keyword evidence="12" id="KW-1185">Reference proteome</keyword>
<dbReference type="SUPFAM" id="SSF46785">
    <property type="entry name" value="Winged helix' DNA-binding domain"/>
    <property type="match status" value="1"/>
</dbReference>
<dbReference type="RefSeq" id="WP_353862438.1">
    <property type="nucleotide sequence ID" value="NZ_CP088295.1"/>
</dbReference>
<name>A0ABY5PBB3_9ACTN</name>
<dbReference type="InterPro" id="IPR036388">
    <property type="entry name" value="WH-like_DNA-bd_sf"/>
</dbReference>
<evidence type="ECO:0000256" key="2">
    <source>
        <dbReference type="ARBA" id="ARBA00008034"/>
    </source>
</evidence>
<dbReference type="Proteomes" id="UP001058860">
    <property type="component" value="Chromosome"/>
</dbReference>
<dbReference type="Gene3D" id="1.10.10.10">
    <property type="entry name" value="Winged helix-like DNA-binding domain superfamily/Winged helix DNA-binding domain"/>
    <property type="match status" value="1"/>
</dbReference>
<keyword evidence="6 10" id="KW-1133">Transmembrane helix</keyword>
<dbReference type="InterPro" id="IPR036390">
    <property type="entry name" value="WH_DNA-bd_sf"/>
</dbReference>
<dbReference type="PANTHER" id="PTHR30477:SF3">
    <property type="entry name" value="METAL TRANSPORT SYSTEM MEMBRANE PROTEIN CT_069-RELATED"/>
    <property type="match status" value="1"/>
</dbReference>
<feature type="transmembrane region" description="Helical" evidence="10">
    <location>
        <begin position="42"/>
        <end position="61"/>
    </location>
</feature>
<keyword evidence="4" id="KW-1003">Cell membrane</keyword>
<proteinExistence type="inferred from homology"/>
<evidence type="ECO:0000313" key="11">
    <source>
        <dbReference type="EMBL" id="UUY01898.1"/>
    </source>
</evidence>
<dbReference type="PANTHER" id="PTHR30477">
    <property type="entry name" value="ABC-TRANSPORTER METAL-BINDING PROTEIN"/>
    <property type="match status" value="1"/>
</dbReference>
<feature type="compositionally biased region" description="Basic and acidic residues" evidence="9">
    <location>
        <begin position="385"/>
        <end position="396"/>
    </location>
</feature>
<accession>A0ABY5PBB3</accession>
<feature type="transmembrane region" description="Helical" evidence="10">
    <location>
        <begin position="231"/>
        <end position="251"/>
    </location>
</feature>
<keyword evidence="5 8" id="KW-0812">Transmembrane</keyword>
<feature type="transmembrane region" description="Helical" evidence="10">
    <location>
        <begin position="206"/>
        <end position="224"/>
    </location>
</feature>
<dbReference type="SUPFAM" id="SSF81345">
    <property type="entry name" value="ABC transporter involved in vitamin B12 uptake, BtuC"/>
    <property type="match status" value="1"/>
</dbReference>
<dbReference type="Gene3D" id="1.10.3470.10">
    <property type="entry name" value="ABC transporter involved in vitamin B12 uptake, BtuC"/>
    <property type="match status" value="1"/>
</dbReference>
<dbReference type="EMBL" id="CP088295">
    <property type="protein sequence ID" value="UUY01898.1"/>
    <property type="molecule type" value="Genomic_DNA"/>
</dbReference>
<evidence type="ECO:0000256" key="9">
    <source>
        <dbReference type="SAM" id="MobiDB-lite"/>
    </source>
</evidence>
<feature type="transmembrane region" description="Helical" evidence="10">
    <location>
        <begin position="15"/>
        <end position="37"/>
    </location>
</feature>
<keyword evidence="7 10" id="KW-0472">Membrane</keyword>
<evidence type="ECO:0000256" key="5">
    <source>
        <dbReference type="ARBA" id="ARBA00022692"/>
    </source>
</evidence>
<feature type="region of interest" description="Disordered" evidence="9">
    <location>
        <begin position="385"/>
        <end position="412"/>
    </location>
</feature>
<feature type="transmembrane region" description="Helical" evidence="10">
    <location>
        <begin position="67"/>
        <end position="86"/>
    </location>
</feature>
<feature type="transmembrane region" description="Helical" evidence="10">
    <location>
        <begin position="145"/>
        <end position="166"/>
    </location>
</feature>
<feature type="transmembrane region" description="Helical" evidence="10">
    <location>
        <begin position="178"/>
        <end position="200"/>
    </location>
</feature>
<organism evidence="11 12">
    <name type="scientific">Svornostia abyssi</name>
    <dbReference type="NCBI Taxonomy" id="2898438"/>
    <lineage>
        <taxon>Bacteria</taxon>
        <taxon>Bacillati</taxon>
        <taxon>Actinomycetota</taxon>
        <taxon>Thermoleophilia</taxon>
        <taxon>Solirubrobacterales</taxon>
        <taxon>Baekduiaceae</taxon>
        <taxon>Svornostia</taxon>
    </lineage>
</organism>
<dbReference type="InterPro" id="IPR001626">
    <property type="entry name" value="ABC_TroCD"/>
</dbReference>
<evidence type="ECO:0000256" key="8">
    <source>
        <dbReference type="RuleBase" id="RU003943"/>
    </source>
</evidence>
<evidence type="ECO:0000256" key="7">
    <source>
        <dbReference type="ARBA" id="ARBA00023136"/>
    </source>
</evidence>
<feature type="transmembrane region" description="Helical" evidence="10">
    <location>
        <begin position="98"/>
        <end position="118"/>
    </location>
</feature>
<evidence type="ECO:0000256" key="10">
    <source>
        <dbReference type="SAM" id="Phobius"/>
    </source>
</evidence>
<keyword evidence="3 8" id="KW-0813">Transport</keyword>
<comment type="subcellular location">
    <subcellularLocation>
        <location evidence="1 8">Cell membrane</location>
        <topology evidence="1 8">Multi-pass membrane protein</topology>
    </subcellularLocation>
</comment>
<dbReference type="Pfam" id="PF00950">
    <property type="entry name" value="ABC-3"/>
    <property type="match status" value="1"/>
</dbReference>
<reference evidence="12" key="1">
    <citation type="submission" date="2021-11" db="EMBL/GenBank/DDBJ databases">
        <title>Cultivation dependent microbiological survey of springs from the worlds oldest radium mine currently devoted to the extraction of radon-saturated water.</title>
        <authorList>
            <person name="Kapinusova G."/>
            <person name="Smrhova T."/>
            <person name="Strejcek M."/>
            <person name="Suman J."/>
            <person name="Jani K."/>
            <person name="Pajer P."/>
            <person name="Uhlik O."/>
        </authorList>
    </citation>
    <scope>NUCLEOTIDE SEQUENCE [LARGE SCALE GENOMIC DNA]</scope>
    <source>
        <strain evidence="12">J379</strain>
    </source>
</reference>
<dbReference type="CDD" id="cd06550">
    <property type="entry name" value="TM_ABC_iron-siderophores_like"/>
    <property type="match status" value="1"/>
</dbReference>
<evidence type="ECO:0000256" key="4">
    <source>
        <dbReference type="ARBA" id="ARBA00022475"/>
    </source>
</evidence>
<feature type="compositionally biased region" description="Basic and acidic residues" evidence="9">
    <location>
        <begin position="403"/>
        <end position="412"/>
    </location>
</feature>
<protein>
    <submittedName>
        <fullName evidence="11">Metal ABC transporter permease</fullName>
    </submittedName>
</protein>
<evidence type="ECO:0000256" key="1">
    <source>
        <dbReference type="ARBA" id="ARBA00004651"/>
    </source>
</evidence>
<gene>
    <name evidence="11" type="ORF">LRS13_14315</name>
</gene>
<comment type="similarity">
    <text evidence="2 8">Belongs to the ABC-3 integral membrane protein family.</text>
</comment>
<evidence type="ECO:0000313" key="12">
    <source>
        <dbReference type="Proteomes" id="UP001058860"/>
    </source>
</evidence>
<feature type="transmembrane region" description="Helical" evidence="10">
    <location>
        <begin position="257"/>
        <end position="276"/>
    </location>
</feature>
<dbReference type="InterPro" id="IPR037294">
    <property type="entry name" value="ABC_BtuC-like"/>
</dbReference>